<feature type="signal peptide" evidence="6">
    <location>
        <begin position="1"/>
        <end position="21"/>
    </location>
</feature>
<evidence type="ECO:0000256" key="5">
    <source>
        <dbReference type="SAM" id="Phobius"/>
    </source>
</evidence>
<organism evidence="8 9">
    <name type="scientific">Dictyostelium firmibasis</name>
    <dbReference type="NCBI Taxonomy" id="79012"/>
    <lineage>
        <taxon>Eukaryota</taxon>
        <taxon>Amoebozoa</taxon>
        <taxon>Evosea</taxon>
        <taxon>Eumycetozoa</taxon>
        <taxon>Dictyostelia</taxon>
        <taxon>Dictyosteliales</taxon>
        <taxon>Dictyosteliaceae</taxon>
        <taxon>Dictyostelium</taxon>
    </lineage>
</organism>
<keyword evidence="5" id="KW-0472">Membrane</keyword>
<evidence type="ECO:0000313" key="9">
    <source>
        <dbReference type="Proteomes" id="UP001344447"/>
    </source>
</evidence>
<protein>
    <recommendedName>
        <fullName evidence="7">PA14 domain-containing protein</fullName>
    </recommendedName>
</protein>
<proteinExistence type="inferred from homology"/>
<dbReference type="GO" id="GO:0005576">
    <property type="term" value="C:extracellular region"/>
    <property type="evidence" value="ECO:0007669"/>
    <property type="project" value="TreeGrafter"/>
</dbReference>
<evidence type="ECO:0000313" key="8">
    <source>
        <dbReference type="EMBL" id="KAK5584297.1"/>
    </source>
</evidence>
<keyword evidence="9" id="KW-1185">Reference proteome</keyword>
<keyword evidence="2 6" id="KW-0732">Signal</keyword>
<keyword evidence="3" id="KW-0325">Glycoprotein</keyword>
<evidence type="ECO:0000256" key="4">
    <source>
        <dbReference type="SAM" id="MobiDB-lite"/>
    </source>
</evidence>
<evidence type="ECO:0000259" key="7">
    <source>
        <dbReference type="PROSITE" id="PS51820"/>
    </source>
</evidence>
<dbReference type="Proteomes" id="UP001344447">
    <property type="component" value="Unassembled WGS sequence"/>
</dbReference>
<feature type="domain" description="PA14" evidence="7">
    <location>
        <begin position="138"/>
        <end position="286"/>
    </location>
</feature>
<gene>
    <name evidence="8" type="ORF">RB653_005905</name>
</gene>
<dbReference type="InterPro" id="IPR011874">
    <property type="entry name" value="Fibro_Slime"/>
</dbReference>
<name>A0AAN7U8U8_9MYCE</name>
<dbReference type="AlphaFoldDB" id="A0AAN7U8U8"/>
<keyword evidence="5" id="KW-0812">Transmembrane</keyword>
<keyword evidence="5" id="KW-1133">Transmembrane helix</keyword>
<comment type="similarity">
    <text evidence="1">Belongs to the prespore-cell-inducing factor family.</text>
</comment>
<reference evidence="8 9" key="1">
    <citation type="submission" date="2023-11" db="EMBL/GenBank/DDBJ databases">
        <title>Dfirmibasis_genome.</title>
        <authorList>
            <person name="Edelbroek B."/>
            <person name="Kjellin J."/>
            <person name="Jerlstrom-Hultqvist J."/>
            <person name="Soderbom F."/>
        </authorList>
    </citation>
    <scope>NUCLEOTIDE SEQUENCE [LARGE SCALE GENOMIC DNA]</scope>
    <source>
        <strain evidence="8 9">TNS-C-14</strain>
    </source>
</reference>
<evidence type="ECO:0000256" key="6">
    <source>
        <dbReference type="SAM" id="SignalP"/>
    </source>
</evidence>
<sequence length="751" mass="83277">MKVKFILKNLLLVVMVSLVYAQKISFPETITLNAVIYDQHMFYNDNFENQGSSQLTIDMVMKKLDSKTKIPQLVSDDTSAQSKNYLGTILRPSLFKYFFSENTSPASNAKNSGKNIPMPLNFTLKFNSKSSAYEFEQDEYFPINSKGFNDPDYPIPSNWVTPNHPTATDWFMMDGKVPANQKKNYNFCIKINSKFTYWGDEVFNFKGDDDVWVFINNQLVIDLGGLHSAASKNIILKNISPPLTIQETYDFDFFYCERKAQQSSIQISTNLQVFCINDYCGICNGDGSSCCPASYCDDQNACTIDKCPEPTKVQPGKLTKNDCIHTQIVCEKAKDKCERSFCDTLSGCKKENITCNSGNIDKCQEENGVCDPEKGCQYRYTCTDNGRCDLGCNGGKCEIKNQTYCEDELGNDPCYTYRCDIVLGCVRTPKCSQEGLQKCQINFCHSKATSETDRCELQSIKEECDCCENDNITNCQLPGCSSTGTCEPKDKMIDDGNLCTFDECHENGTITHTPKQCGGCSQCDVKTGFCIENPPVCDDGNICTKDKCTLKNNTDGSFDGLCSNDFIACGLNDTDKCNIWSCDPEKGGCQSNKVVCEEISLCKVGKCQPSTGKCEYKDRVCDHGGAFCLISQCDERLGCIVFERQCVSNDRKCKAGVCVNGTDSDSGECRSVNYDPLPFVCQTAAVISTAVIAGVTVAGAVALGVFLYGGKKGYDYWQENKSRGMTGASNNPMYKESENAGQNPLYRDNNL</sequence>
<dbReference type="InterPro" id="IPR051154">
    <property type="entry name" value="Prespore-cell_inducing_factor"/>
</dbReference>
<accession>A0AAN7U8U8</accession>
<dbReference type="EMBL" id="JAVFKY010000001">
    <property type="protein sequence ID" value="KAK5584297.1"/>
    <property type="molecule type" value="Genomic_DNA"/>
</dbReference>
<dbReference type="NCBIfam" id="TIGR02148">
    <property type="entry name" value="Fibro_Slime"/>
    <property type="match status" value="1"/>
</dbReference>
<dbReference type="InterPro" id="IPR011658">
    <property type="entry name" value="PA14_dom"/>
</dbReference>
<feature type="chain" id="PRO_5042883180" description="PA14 domain-containing protein" evidence="6">
    <location>
        <begin position="22"/>
        <end position="751"/>
    </location>
</feature>
<dbReference type="PANTHER" id="PTHR31137:SF29">
    <property type="entry name" value="PROTEIN PSIA-RELATED"/>
    <property type="match status" value="1"/>
</dbReference>
<dbReference type="InterPro" id="IPR037524">
    <property type="entry name" value="PA14/GLEYA"/>
</dbReference>
<evidence type="ECO:0000256" key="3">
    <source>
        <dbReference type="ARBA" id="ARBA00023180"/>
    </source>
</evidence>
<evidence type="ECO:0000256" key="2">
    <source>
        <dbReference type="ARBA" id="ARBA00022729"/>
    </source>
</evidence>
<dbReference type="Pfam" id="PF07691">
    <property type="entry name" value="PA14"/>
    <property type="match status" value="1"/>
</dbReference>
<comment type="caution">
    <text evidence="8">The sequence shown here is derived from an EMBL/GenBank/DDBJ whole genome shotgun (WGS) entry which is preliminary data.</text>
</comment>
<dbReference type="PANTHER" id="PTHR31137">
    <property type="entry name" value="PROTEIN PSIB-RELATED-RELATED"/>
    <property type="match status" value="1"/>
</dbReference>
<feature type="transmembrane region" description="Helical" evidence="5">
    <location>
        <begin position="685"/>
        <end position="708"/>
    </location>
</feature>
<feature type="region of interest" description="Disordered" evidence="4">
    <location>
        <begin position="727"/>
        <end position="751"/>
    </location>
</feature>
<dbReference type="PROSITE" id="PS51820">
    <property type="entry name" value="PA14"/>
    <property type="match status" value="1"/>
</dbReference>
<evidence type="ECO:0000256" key="1">
    <source>
        <dbReference type="ARBA" id="ARBA00008709"/>
    </source>
</evidence>